<evidence type="ECO:0000256" key="2">
    <source>
        <dbReference type="ARBA" id="ARBA00012662"/>
    </source>
</evidence>
<dbReference type="GO" id="GO:0006004">
    <property type="term" value="P:fucose metabolic process"/>
    <property type="evidence" value="ECO:0007669"/>
    <property type="project" value="TreeGrafter"/>
</dbReference>
<dbReference type="InterPro" id="IPR057739">
    <property type="entry name" value="Glyco_hydro_29_N"/>
</dbReference>
<dbReference type="EC" id="3.2.1.51" evidence="2"/>
<accession>A0A0G4I4K0</accession>
<dbReference type="EMBL" id="CDMZ01005080">
    <property type="protein sequence ID" value="CEM51892.1"/>
    <property type="molecule type" value="Genomic_DNA"/>
</dbReference>
<keyword evidence="5" id="KW-0326">Glycosidase</keyword>
<keyword evidence="3" id="KW-0732">Signal</keyword>
<evidence type="ECO:0000256" key="3">
    <source>
        <dbReference type="ARBA" id="ARBA00022729"/>
    </source>
</evidence>
<name>A0A0G4I4K0_9ALVE</name>
<dbReference type="PANTHER" id="PTHR10030:SF37">
    <property type="entry name" value="ALPHA-L-FUCOSIDASE-RELATED"/>
    <property type="match status" value="1"/>
</dbReference>
<dbReference type="InterPro" id="IPR000933">
    <property type="entry name" value="Glyco_hydro_29"/>
</dbReference>
<protein>
    <recommendedName>
        <fullName evidence="2">alpha-L-fucosidase</fullName>
        <ecNumber evidence="2">3.2.1.51</ecNumber>
    </recommendedName>
</protein>
<gene>
    <name evidence="7" type="ORF">Cvel_10922</name>
</gene>
<dbReference type="GO" id="GO:0004560">
    <property type="term" value="F:alpha-L-fucosidase activity"/>
    <property type="evidence" value="ECO:0007669"/>
    <property type="project" value="UniProtKB-EC"/>
</dbReference>
<sequence length="519" mass="57031">MLGCELSEPQPSRCQWVEEHVTSPKYSVIYSVGFPTIACRAETETETAIMFGVFGCALAALLPLSIGASLPRPTQEHLRWHKDEFACFIHWNMATAAGIQGCPCDKEPPPVSQWNPKALNTDAWISAGVSMGCKRFVLTAKHGCGFLLWDSKTEYPYTVANAANTTDVVSEFVKSAKKFGVGYGFYYSTVTNAYARVCDSKVSPGSSKYPQEEFDRLVLSHLSELWGNYGDLDEIWFDGGYNKNLTADLRTLLSNLQPHTVGFQARGIMPSPIRWVGNEAGDAPYPTWSTVDPSAGGAANGSLWEPAESDFTLQKGDLWFFSPGAPVHSPRELRQMYERTAGHNAGIIVDFAPDPSGQIPLEQLKAAESLGTYLKECYGQPAASSIPFSRVTAVTIFLDEPTKIDRLMLREDQTEGQLIRKFRLSAVVEKGEAGQSVELFEGSAIGNKFIFVIDPPVKASSVTISEIEVDPLAPPGAPHIDTFAVFSGCNEVADRLDQEWEYLKKGEEESAERFTEFLA</sequence>
<evidence type="ECO:0000259" key="6">
    <source>
        <dbReference type="Pfam" id="PF01120"/>
    </source>
</evidence>
<evidence type="ECO:0000256" key="1">
    <source>
        <dbReference type="ARBA" id="ARBA00007951"/>
    </source>
</evidence>
<proteinExistence type="inferred from homology"/>
<evidence type="ECO:0000256" key="4">
    <source>
        <dbReference type="ARBA" id="ARBA00022801"/>
    </source>
</evidence>
<dbReference type="InterPro" id="IPR017853">
    <property type="entry name" value="GH"/>
</dbReference>
<dbReference type="VEuPathDB" id="CryptoDB:Cvel_10922"/>
<dbReference type="Gene3D" id="2.60.120.260">
    <property type="entry name" value="Galactose-binding domain-like"/>
    <property type="match status" value="1"/>
</dbReference>
<dbReference type="AlphaFoldDB" id="A0A0G4I4K0"/>
<evidence type="ECO:0000256" key="5">
    <source>
        <dbReference type="ARBA" id="ARBA00023295"/>
    </source>
</evidence>
<organism evidence="7">
    <name type="scientific">Chromera velia CCMP2878</name>
    <dbReference type="NCBI Taxonomy" id="1169474"/>
    <lineage>
        <taxon>Eukaryota</taxon>
        <taxon>Sar</taxon>
        <taxon>Alveolata</taxon>
        <taxon>Colpodellida</taxon>
        <taxon>Chromeraceae</taxon>
        <taxon>Chromera</taxon>
    </lineage>
</organism>
<dbReference type="PANTHER" id="PTHR10030">
    <property type="entry name" value="ALPHA-L-FUCOSIDASE"/>
    <property type="match status" value="1"/>
</dbReference>
<feature type="domain" description="Glycoside hydrolase family 29 N-terminal" evidence="6">
    <location>
        <begin position="112"/>
        <end position="375"/>
    </location>
</feature>
<dbReference type="GO" id="GO:0005764">
    <property type="term" value="C:lysosome"/>
    <property type="evidence" value="ECO:0007669"/>
    <property type="project" value="TreeGrafter"/>
</dbReference>
<keyword evidence="4" id="KW-0378">Hydrolase</keyword>
<evidence type="ECO:0000313" key="7">
    <source>
        <dbReference type="EMBL" id="CEM51892.1"/>
    </source>
</evidence>
<dbReference type="SUPFAM" id="SSF51445">
    <property type="entry name" value="(Trans)glycosidases"/>
    <property type="match status" value="1"/>
</dbReference>
<dbReference type="Pfam" id="PF01120">
    <property type="entry name" value="Alpha_L_fucos"/>
    <property type="match status" value="1"/>
</dbReference>
<reference evidence="7" key="1">
    <citation type="submission" date="2014-11" db="EMBL/GenBank/DDBJ databases">
        <authorList>
            <person name="Otto D Thomas"/>
            <person name="Naeem Raeece"/>
        </authorList>
    </citation>
    <scope>NUCLEOTIDE SEQUENCE</scope>
</reference>
<dbReference type="Gene3D" id="3.20.20.80">
    <property type="entry name" value="Glycosidases"/>
    <property type="match status" value="1"/>
</dbReference>
<comment type="similarity">
    <text evidence="1">Belongs to the glycosyl hydrolase 29 family.</text>
</comment>
<dbReference type="GO" id="GO:0016139">
    <property type="term" value="P:glycoside catabolic process"/>
    <property type="evidence" value="ECO:0007669"/>
    <property type="project" value="TreeGrafter"/>
</dbReference>
<dbReference type="SMART" id="SM00812">
    <property type="entry name" value="Alpha_L_fucos"/>
    <property type="match status" value="1"/>
</dbReference>